<organism evidence="1">
    <name type="scientific">virus sp. ctLpa4</name>
    <dbReference type="NCBI Taxonomy" id="2825814"/>
    <lineage>
        <taxon>Viruses</taxon>
    </lineage>
</organism>
<accession>A0A8S5RMC3</accession>
<name>A0A8S5RMC3_9VIRU</name>
<dbReference type="EMBL" id="BK059118">
    <property type="protein sequence ID" value="DAE32213.1"/>
    <property type="molecule type" value="Genomic_DNA"/>
</dbReference>
<sequence>MDEKEKLDNLTREQNELRQMINSGVTFDVDITYKKRKPGLLGFIRKREKVTEKKVFRVAEPTLSTLDRLSALWLEMTIDETKLKDADYLCAAKKLAAKEAKKLAKVVAVAVLGEEYYDVTESGGYFTRKPNEQRLNRLASLFEHTVTPSQLLTLAILITNVSNLGDFINSIRLMSATRTSDPMTSLIEQQG</sequence>
<proteinExistence type="predicted"/>
<evidence type="ECO:0000313" key="1">
    <source>
        <dbReference type="EMBL" id="DAE32213.1"/>
    </source>
</evidence>
<protein>
    <submittedName>
        <fullName evidence="1">Uncharacterized protein</fullName>
    </submittedName>
</protein>
<reference evidence="1" key="1">
    <citation type="journal article" date="2021" name="Proc. Natl. Acad. Sci. U.S.A.">
        <title>A Catalog of Tens of Thousands of Viruses from Human Metagenomes Reveals Hidden Associations with Chronic Diseases.</title>
        <authorList>
            <person name="Tisza M.J."/>
            <person name="Buck C.B."/>
        </authorList>
    </citation>
    <scope>NUCLEOTIDE SEQUENCE</scope>
    <source>
        <strain evidence="1">CtLpa4</strain>
    </source>
</reference>